<dbReference type="WBParaSite" id="MBELARI_LOCUS9322">
    <property type="protein sequence ID" value="MBELARI_LOCUS9322"/>
    <property type="gene ID" value="MBELARI_LOCUS9322"/>
</dbReference>
<evidence type="ECO:0000313" key="3">
    <source>
        <dbReference type="WBParaSite" id="MBELARI_LOCUS9322"/>
    </source>
</evidence>
<keyword evidence="1" id="KW-0812">Transmembrane</keyword>
<evidence type="ECO:0000313" key="2">
    <source>
        <dbReference type="Proteomes" id="UP000887575"/>
    </source>
</evidence>
<protein>
    <submittedName>
        <fullName evidence="3">Uncharacterized protein</fullName>
    </submittedName>
</protein>
<feature type="transmembrane region" description="Helical" evidence="1">
    <location>
        <begin position="60"/>
        <end position="81"/>
    </location>
</feature>
<dbReference type="AlphaFoldDB" id="A0AAF3JBX3"/>
<accession>A0AAF3JBX3</accession>
<proteinExistence type="predicted"/>
<evidence type="ECO:0000256" key="1">
    <source>
        <dbReference type="SAM" id="Phobius"/>
    </source>
</evidence>
<keyword evidence="1" id="KW-1133">Transmembrane helix</keyword>
<dbReference type="Proteomes" id="UP000887575">
    <property type="component" value="Unassembled WGS sequence"/>
</dbReference>
<name>A0AAF3JBX3_9BILA</name>
<reference evidence="3" key="1">
    <citation type="submission" date="2024-02" db="UniProtKB">
        <authorList>
            <consortium name="WormBaseParasite"/>
        </authorList>
    </citation>
    <scope>IDENTIFICATION</scope>
</reference>
<organism evidence="2 3">
    <name type="scientific">Mesorhabditis belari</name>
    <dbReference type="NCBI Taxonomy" id="2138241"/>
    <lineage>
        <taxon>Eukaryota</taxon>
        <taxon>Metazoa</taxon>
        <taxon>Ecdysozoa</taxon>
        <taxon>Nematoda</taxon>
        <taxon>Chromadorea</taxon>
        <taxon>Rhabditida</taxon>
        <taxon>Rhabditina</taxon>
        <taxon>Rhabditomorpha</taxon>
        <taxon>Rhabditoidea</taxon>
        <taxon>Rhabditidae</taxon>
        <taxon>Mesorhabditinae</taxon>
        <taxon>Mesorhabditis</taxon>
    </lineage>
</organism>
<keyword evidence="2" id="KW-1185">Reference proteome</keyword>
<sequence>MMGFWSNLFNNAEKGFSFYQTYKTFKRELEDLWTDIKSGDGNARCRAEIGWPSCWCFENAILGVVSTVLIFLFYFALEFIVKPLRIPSRF</sequence>
<keyword evidence="1" id="KW-0472">Membrane</keyword>